<protein>
    <submittedName>
        <fullName evidence="1">Uncharacterized protein</fullName>
    </submittedName>
</protein>
<dbReference type="RefSeq" id="WP_072752960.1">
    <property type="nucleotide sequence ID" value="NZ_FOAW01000008.1"/>
</dbReference>
<evidence type="ECO:0000313" key="2">
    <source>
        <dbReference type="Proteomes" id="UP000198677"/>
    </source>
</evidence>
<dbReference type="EMBL" id="FOAW01000008">
    <property type="protein sequence ID" value="SEL37464.1"/>
    <property type="molecule type" value="Genomic_DNA"/>
</dbReference>
<dbReference type="AlphaFoldDB" id="A0A1H7PPY2"/>
<dbReference type="Proteomes" id="UP000198677">
    <property type="component" value="Unassembled WGS sequence"/>
</dbReference>
<sequence length="212" mass="22276">MSDELGVDPQVLVQAAQGITAITGSLEGLGIGETAAVGRGFSLLALSPMEAGKQEVQSGLEEFAERWSWGVRSLVQSANEIARVLELDAGMYHEMEQKVSDTFKTMWTHIAGNPHLSGEEIAERSWEDTLADNAVNHVLHPDYSAESFAEAAQTIQTNNEVIEQVAPQAFANVAPQLAGAVGVEADRGWNTGAAALAAEMTAGGGGTGELAQ</sequence>
<evidence type="ECO:0000313" key="1">
    <source>
        <dbReference type="EMBL" id="SEL37464.1"/>
    </source>
</evidence>
<reference evidence="2" key="1">
    <citation type="submission" date="2016-10" db="EMBL/GenBank/DDBJ databases">
        <authorList>
            <person name="Varghese N."/>
            <person name="Submissions S."/>
        </authorList>
    </citation>
    <scope>NUCLEOTIDE SEQUENCE [LARGE SCALE GENOMIC DNA]</scope>
    <source>
        <strain evidence="2">DSM 44675</strain>
    </source>
</reference>
<organism evidence="1 2">
    <name type="scientific">Rhodococcus maanshanensis</name>
    <dbReference type="NCBI Taxonomy" id="183556"/>
    <lineage>
        <taxon>Bacteria</taxon>
        <taxon>Bacillati</taxon>
        <taxon>Actinomycetota</taxon>
        <taxon>Actinomycetes</taxon>
        <taxon>Mycobacteriales</taxon>
        <taxon>Nocardiaceae</taxon>
        <taxon>Rhodococcus</taxon>
    </lineage>
</organism>
<proteinExistence type="predicted"/>
<name>A0A1H7PPY2_9NOCA</name>
<accession>A0A1H7PPY2</accession>
<gene>
    <name evidence="1" type="ORF">SAMN05444583_108117</name>
</gene>
<keyword evidence="2" id="KW-1185">Reference proteome</keyword>
<dbReference type="OrthoDB" id="3872177at2"/>